<feature type="domain" description="INO80 complex subunit E N-terminal" evidence="4">
    <location>
        <begin position="19"/>
        <end position="62"/>
    </location>
</feature>
<proteinExistence type="predicted"/>
<dbReference type="Pfam" id="PF05964">
    <property type="entry name" value="FYRN"/>
    <property type="match status" value="1"/>
</dbReference>
<comment type="subcellular location">
    <subcellularLocation>
        <location evidence="1">Nucleus</location>
    </subcellularLocation>
</comment>
<dbReference type="Pfam" id="PF05965">
    <property type="entry name" value="FYRC"/>
    <property type="match status" value="1"/>
</dbReference>
<comment type="caution">
    <text evidence="5">The sequence shown here is derived from an EMBL/GenBank/DDBJ whole genome shotgun (WGS) entry which is preliminary data.</text>
</comment>
<evidence type="ECO:0000256" key="2">
    <source>
        <dbReference type="ARBA" id="ARBA00023242"/>
    </source>
</evidence>
<evidence type="ECO:0000256" key="1">
    <source>
        <dbReference type="ARBA" id="ARBA00004123"/>
    </source>
</evidence>
<keyword evidence="6" id="KW-1185">Reference proteome</keyword>
<dbReference type="GO" id="GO:0005634">
    <property type="term" value="C:nucleus"/>
    <property type="evidence" value="ECO:0007669"/>
    <property type="project" value="UniProtKB-SubCell"/>
</dbReference>
<dbReference type="PROSITE" id="PS51542">
    <property type="entry name" value="FYRN"/>
    <property type="match status" value="1"/>
</dbReference>
<dbReference type="PROSITE" id="PS51543">
    <property type="entry name" value="FYRC"/>
    <property type="match status" value="1"/>
</dbReference>
<keyword evidence="2" id="KW-0539">Nucleus</keyword>
<dbReference type="GO" id="GO:0051726">
    <property type="term" value="P:regulation of cell cycle"/>
    <property type="evidence" value="ECO:0007669"/>
    <property type="project" value="TreeGrafter"/>
</dbReference>
<dbReference type="EMBL" id="JBBCAQ010000036">
    <property type="protein sequence ID" value="KAK7575634.1"/>
    <property type="molecule type" value="Genomic_DNA"/>
</dbReference>
<evidence type="ECO:0000256" key="3">
    <source>
        <dbReference type="SAM" id="MobiDB-lite"/>
    </source>
</evidence>
<reference evidence="5 6" key="1">
    <citation type="submission" date="2024-03" db="EMBL/GenBank/DDBJ databases">
        <title>Adaptation during the transition from Ophiocordyceps entomopathogen to insect associate is accompanied by gene loss and intensified selection.</title>
        <authorList>
            <person name="Ward C.M."/>
            <person name="Onetto C.A."/>
            <person name="Borneman A.R."/>
        </authorList>
    </citation>
    <scope>NUCLEOTIDE SEQUENCE [LARGE SCALE GENOMIC DNA]</scope>
    <source>
        <strain evidence="5">AWRI1</strain>
        <tissue evidence="5">Single Adult Female</tissue>
    </source>
</reference>
<evidence type="ECO:0000313" key="6">
    <source>
        <dbReference type="Proteomes" id="UP001367676"/>
    </source>
</evidence>
<protein>
    <recommendedName>
        <fullName evidence="4">INO80 complex subunit E N-terminal domain-containing protein</fullName>
    </recommendedName>
</protein>
<name>A0AAN9T7Q6_9HEMI</name>
<dbReference type="InterPro" id="IPR040092">
    <property type="entry name" value="TBRG1"/>
</dbReference>
<dbReference type="InterPro" id="IPR003888">
    <property type="entry name" value="FYrich_N"/>
</dbReference>
<dbReference type="Pfam" id="PF24237">
    <property type="entry name" value="INO80E"/>
    <property type="match status" value="1"/>
</dbReference>
<dbReference type="SMART" id="SM00541">
    <property type="entry name" value="FYRN"/>
    <property type="match status" value="1"/>
</dbReference>
<evidence type="ECO:0000313" key="5">
    <source>
        <dbReference type="EMBL" id="KAK7575634.1"/>
    </source>
</evidence>
<evidence type="ECO:0000259" key="4">
    <source>
        <dbReference type="Pfam" id="PF24237"/>
    </source>
</evidence>
<dbReference type="InterPro" id="IPR056515">
    <property type="entry name" value="INO80E_N"/>
</dbReference>
<accession>A0AAN9T7Q6</accession>
<dbReference type="PANTHER" id="PTHR22715">
    <property type="entry name" value="TRANSFORMING GROWTH FACTOR BETA REGULATED GENE 1"/>
    <property type="match status" value="1"/>
</dbReference>
<feature type="compositionally biased region" description="Pro residues" evidence="3">
    <location>
        <begin position="102"/>
        <end position="113"/>
    </location>
</feature>
<feature type="region of interest" description="Disordered" evidence="3">
    <location>
        <begin position="99"/>
        <end position="124"/>
    </location>
</feature>
<dbReference type="Proteomes" id="UP001367676">
    <property type="component" value="Unassembled WGS sequence"/>
</dbReference>
<dbReference type="AlphaFoldDB" id="A0AAN9T7Q6"/>
<organism evidence="5 6">
    <name type="scientific">Parthenolecanium corni</name>
    <dbReference type="NCBI Taxonomy" id="536013"/>
    <lineage>
        <taxon>Eukaryota</taxon>
        <taxon>Metazoa</taxon>
        <taxon>Ecdysozoa</taxon>
        <taxon>Arthropoda</taxon>
        <taxon>Hexapoda</taxon>
        <taxon>Insecta</taxon>
        <taxon>Pterygota</taxon>
        <taxon>Neoptera</taxon>
        <taxon>Paraneoptera</taxon>
        <taxon>Hemiptera</taxon>
        <taxon>Sternorrhyncha</taxon>
        <taxon>Coccoidea</taxon>
        <taxon>Coccidae</taxon>
        <taxon>Parthenolecanium</taxon>
    </lineage>
</organism>
<dbReference type="SMART" id="SM00542">
    <property type="entry name" value="FYRC"/>
    <property type="match status" value="1"/>
</dbReference>
<dbReference type="InterPro" id="IPR003889">
    <property type="entry name" value="FYrich_C"/>
</dbReference>
<dbReference type="Gene3D" id="3.30.160.360">
    <property type="match status" value="1"/>
</dbReference>
<dbReference type="PANTHER" id="PTHR22715:SF0">
    <property type="entry name" value="TRANSFORMING GROWTH FACTOR BETA REGULATOR 1"/>
    <property type="match status" value="1"/>
</dbReference>
<gene>
    <name evidence="5" type="ORF">V9T40_011920</name>
</gene>
<sequence>MFMNKTPVSKSAKDGHGHKYKRKYRDLKKYIVSLVYENAALCDQITYLQDKILYIKEETNFLTRKMQQIEFQRAELGRTTEGIETNHDTNLKKLLMRRKLLPPAPPPPPPSVPDAPLKSPLKMKKPVNKNVKKKQTLPVSEEACGQITFPISVSDDLNIQCLGEIVTDRSTFHAEDMIYPAGYVSRKVYASSRNPKLKAAYTCKIIDAGLFPRFEIQSEDGLLFVGSTPDECHQKLLSRINSVYAMKVVNNASSCGADFFGLSNTTVHYLILSLPGASKCIKYHFKKFQEKLAAKDDVLLKDDIDVCVNYSALQKVLPESYNREHFVTDAWLSG</sequence>